<dbReference type="InterPro" id="IPR028051">
    <property type="entry name" value="CheX-like_dom"/>
</dbReference>
<dbReference type="PANTHER" id="PTHR43693:SF1">
    <property type="entry name" value="PROTEIN PHOSPHATASE CHEZ"/>
    <property type="match status" value="1"/>
</dbReference>
<feature type="domain" description="CheC-like protein" evidence="3">
    <location>
        <begin position="8"/>
        <end position="42"/>
    </location>
</feature>
<dbReference type="Proteomes" id="UP000012063">
    <property type="component" value="Unassembled WGS sequence"/>
</dbReference>
<dbReference type="AlphaFoldDB" id="M5E2P7"/>
<sequence length="200" mass="22063">MNLDKEKKDILKEIANIGAGNAATAFSTMVDQETKITVPRIELMPIEELPEITGSQEDYIACTLINFDGELSGKILLVLEMDSVEKILHLLFGEGELPGTEIRNSALRELGNILSGAYLKAINIFSDLNLSQGLPAVAYDMAGAVLSSSVIDYSQSGDEIILLETEFIISEKKLELYYFFIPEEKSIDILFQHLMGDNLA</sequence>
<evidence type="ECO:0000256" key="2">
    <source>
        <dbReference type="ARBA" id="ARBA00022801"/>
    </source>
</evidence>
<evidence type="ECO:0000313" key="5">
    <source>
        <dbReference type="EMBL" id="CCU80800.1"/>
    </source>
</evidence>
<dbReference type="CDD" id="cd17909">
    <property type="entry name" value="CheC_ClassI"/>
    <property type="match status" value="1"/>
</dbReference>
<dbReference type="OrthoDB" id="9812187at2"/>
<dbReference type="Pfam" id="PF13690">
    <property type="entry name" value="CheX"/>
    <property type="match status" value="1"/>
</dbReference>
<dbReference type="InterPro" id="IPR028976">
    <property type="entry name" value="CheC-like_sf"/>
</dbReference>
<dbReference type="SUPFAM" id="SSF103039">
    <property type="entry name" value="CheC-like"/>
    <property type="match status" value="1"/>
</dbReference>
<evidence type="ECO:0000259" key="4">
    <source>
        <dbReference type="Pfam" id="PF13690"/>
    </source>
</evidence>
<feature type="domain" description="Chemotaxis phosphatase CheX-like" evidence="4">
    <location>
        <begin position="62"/>
        <end position="140"/>
    </location>
</feature>
<dbReference type="Pfam" id="PF04509">
    <property type="entry name" value="CheC"/>
    <property type="match status" value="1"/>
</dbReference>
<keyword evidence="6" id="KW-1185">Reference proteome</keyword>
<dbReference type="PANTHER" id="PTHR43693">
    <property type="entry name" value="PROTEIN PHOSPHATASE CHEZ"/>
    <property type="match status" value="1"/>
</dbReference>
<dbReference type="GO" id="GO:0006935">
    <property type="term" value="P:chemotaxis"/>
    <property type="evidence" value="ECO:0007669"/>
    <property type="project" value="UniProtKB-KW"/>
</dbReference>
<comment type="caution">
    <text evidence="5">The sequence shown here is derived from an EMBL/GenBank/DDBJ whole genome shotgun (WGS) entry which is preliminary data.</text>
</comment>
<evidence type="ECO:0000313" key="6">
    <source>
        <dbReference type="Proteomes" id="UP000012063"/>
    </source>
</evidence>
<dbReference type="eggNOG" id="COG1776">
    <property type="taxonomic scope" value="Bacteria"/>
</dbReference>
<name>M5E2P7_9FIRM</name>
<reference evidence="6" key="1">
    <citation type="journal article" date="2013" name="Genome Announc.">
        <title>Genome Sequence of Halanaerobium saccharolyticum subsp. saccharolyticum Strain DSM 6643T, a Halophilic Hydrogen-Producing Bacterium.</title>
        <authorList>
            <person name="Kivisto A."/>
            <person name="Larjo A."/>
            <person name="Ciranna A."/>
            <person name="Santala V."/>
            <person name="Roos C."/>
            <person name="Karp M."/>
        </authorList>
    </citation>
    <scope>NUCLEOTIDE SEQUENCE [LARGE SCALE GENOMIC DNA]</scope>
    <source>
        <strain evidence="6">DSM 6643</strain>
    </source>
</reference>
<keyword evidence="1" id="KW-0145">Chemotaxis</keyword>
<dbReference type="InParanoid" id="M5E2P7"/>
<proteinExistence type="predicted"/>
<keyword evidence="2" id="KW-0378">Hydrolase</keyword>
<protein>
    <submittedName>
        <fullName evidence="5">Chemotaxis protein CheC--inhibitor of MCP methylation</fullName>
    </submittedName>
</protein>
<dbReference type="EMBL" id="CAUI01000023">
    <property type="protein sequence ID" value="CCU80800.1"/>
    <property type="molecule type" value="Genomic_DNA"/>
</dbReference>
<evidence type="ECO:0000259" key="3">
    <source>
        <dbReference type="Pfam" id="PF04509"/>
    </source>
</evidence>
<dbReference type="STRING" id="1293054.HSACCH_02321"/>
<gene>
    <name evidence="5" type="ORF">HSACCH_02321</name>
</gene>
<dbReference type="RefSeq" id="WP_005490071.1">
    <property type="nucleotide sequence ID" value="NZ_CAUI01000023.1"/>
</dbReference>
<dbReference type="FunCoup" id="M5E2P7">
    <property type="interactions" value="44"/>
</dbReference>
<organism evidence="5 6">
    <name type="scientific">Halanaerobium saccharolyticum subsp. saccharolyticum DSM 6643</name>
    <dbReference type="NCBI Taxonomy" id="1293054"/>
    <lineage>
        <taxon>Bacteria</taxon>
        <taxon>Bacillati</taxon>
        <taxon>Bacillota</taxon>
        <taxon>Clostridia</taxon>
        <taxon>Halanaerobiales</taxon>
        <taxon>Halanaerobiaceae</taxon>
        <taxon>Halanaerobium</taxon>
    </lineage>
</organism>
<dbReference type="GO" id="GO:0016787">
    <property type="term" value="F:hydrolase activity"/>
    <property type="evidence" value="ECO:0007669"/>
    <property type="project" value="UniProtKB-KW"/>
</dbReference>
<dbReference type="Gene3D" id="3.40.1550.10">
    <property type="entry name" value="CheC-like"/>
    <property type="match status" value="1"/>
</dbReference>
<accession>M5E2P7</accession>
<dbReference type="InterPro" id="IPR007597">
    <property type="entry name" value="CheC"/>
</dbReference>
<dbReference type="InterPro" id="IPR050992">
    <property type="entry name" value="CheZ_family_phosphatases"/>
</dbReference>
<evidence type="ECO:0000256" key="1">
    <source>
        <dbReference type="ARBA" id="ARBA00022500"/>
    </source>
</evidence>